<feature type="transmembrane region" description="Helical" evidence="9">
    <location>
        <begin position="12"/>
        <end position="33"/>
    </location>
</feature>
<comment type="catalytic activity">
    <reaction evidence="1">
        <text>ATP + protein L-histidine = ADP + protein N-phospho-L-histidine.</text>
        <dbReference type="EC" id="2.7.13.3"/>
    </reaction>
</comment>
<evidence type="ECO:0000256" key="8">
    <source>
        <dbReference type="ARBA" id="ARBA00023012"/>
    </source>
</evidence>
<dbReference type="EC" id="2.7.13.3" evidence="2"/>
<keyword evidence="14" id="KW-1185">Reference proteome</keyword>
<feature type="domain" description="Histidine kinase/HSP90-like ATPase" evidence="10">
    <location>
        <begin position="335"/>
        <end position="424"/>
    </location>
</feature>
<dbReference type="SUPFAM" id="SSF55874">
    <property type="entry name" value="ATPase domain of HSP90 chaperone/DNA topoisomerase II/histidine kinase"/>
    <property type="match status" value="1"/>
</dbReference>
<dbReference type="Gene3D" id="1.20.5.1930">
    <property type="match status" value="1"/>
</dbReference>
<feature type="domain" description="Signal transduction histidine kinase subgroup 3 dimerisation and phosphoacceptor" evidence="11">
    <location>
        <begin position="229"/>
        <end position="293"/>
    </location>
</feature>
<keyword evidence="9" id="KW-1133">Transmembrane helix</keyword>
<dbReference type="InterPro" id="IPR036890">
    <property type="entry name" value="HATPase_C_sf"/>
</dbReference>
<dbReference type="Pfam" id="PF07730">
    <property type="entry name" value="HisKA_3"/>
    <property type="match status" value="1"/>
</dbReference>
<gene>
    <name evidence="13" type="ORF">I0C86_12190</name>
</gene>
<dbReference type="CDD" id="cd16917">
    <property type="entry name" value="HATPase_UhpB-NarQ-NarX-like"/>
    <property type="match status" value="1"/>
</dbReference>
<keyword evidence="8" id="KW-0902">Two-component regulatory system</keyword>
<dbReference type="InterPro" id="IPR003594">
    <property type="entry name" value="HATPase_dom"/>
</dbReference>
<dbReference type="Proteomes" id="UP000638560">
    <property type="component" value="Unassembled WGS sequence"/>
</dbReference>
<dbReference type="Pfam" id="PF13796">
    <property type="entry name" value="Sensor"/>
    <property type="match status" value="1"/>
</dbReference>
<organism evidence="13 14">
    <name type="scientific">Plantactinospora alkalitolerans</name>
    <dbReference type="NCBI Taxonomy" id="2789879"/>
    <lineage>
        <taxon>Bacteria</taxon>
        <taxon>Bacillati</taxon>
        <taxon>Actinomycetota</taxon>
        <taxon>Actinomycetes</taxon>
        <taxon>Micromonosporales</taxon>
        <taxon>Micromonosporaceae</taxon>
        <taxon>Plantactinospora</taxon>
    </lineage>
</organism>
<keyword evidence="3" id="KW-0597">Phosphoprotein</keyword>
<accession>A0ABS0GU52</accession>
<keyword evidence="9" id="KW-0472">Membrane</keyword>
<dbReference type="PANTHER" id="PTHR24421:SF10">
    <property type="entry name" value="NITRATE_NITRITE SENSOR PROTEIN NARQ"/>
    <property type="match status" value="1"/>
</dbReference>
<sequence length="426" mass="45336">MRLRQARREFGYALVSLPLAVLGLAYVVITIVLGGMLSLTLLGLPLLAAGVLGARAWGTLHRRLARAALGVRLAAPRPIRRPVGPVGFVRAGLGDGAGWRALAYLFVKLPTAVLTAGVAVALVCYSAVFLSYPFWWWAVRPVNTDSAGRPHRAALQLGDFFFDTWPRAILLGGIGVALLLIGPRILHCVLLLDRLLIRALLGPTSLDDRLTDLEETRAHAVDDSAALLRRIERDLHDGAQAQLVALAMKLGMAKEKLGDAVPADARVLVETAHSDAKAAITELRDLARGIHPPMLDNGLEAALTTLVARCAVPVALRVEISDRPSPAIETIAYFCAAELLTNVAKHSRAGRATVEVCQRGRRLWIRVGDDGTGGASFGAARRSGTALPAGGLVGLRERVRTVDGSIRIESPPGGPTLVSVELPVHS</sequence>
<reference evidence="13 14" key="1">
    <citation type="submission" date="2020-11" db="EMBL/GenBank/DDBJ databases">
        <title>A novel isolate from a Black sea contaminated sediment with potential to produce alkanes: Plantactinospora alkalitolerans sp. nov.</title>
        <authorList>
            <person name="Carro L."/>
            <person name="Veyisoglu A."/>
            <person name="Guven K."/>
            <person name="Schumann P."/>
            <person name="Klenk H.-P."/>
            <person name="Sahin N."/>
        </authorList>
    </citation>
    <scope>NUCLEOTIDE SEQUENCE [LARGE SCALE GENOMIC DNA]</scope>
    <source>
        <strain evidence="13 14">S1510</strain>
    </source>
</reference>
<evidence type="ECO:0000313" key="14">
    <source>
        <dbReference type="Proteomes" id="UP000638560"/>
    </source>
</evidence>
<keyword evidence="9" id="KW-0812">Transmembrane</keyword>
<dbReference type="InterPro" id="IPR011712">
    <property type="entry name" value="Sig_transdc_His_kin_sub3_dim/P"/>
</dbReference>
<evidence type="ECO:0000256" key="2">
    <source>
        <dbReference type="ARBA" id="ARBA00012438"/>
    </source>
</evidence>
<evidence type="ECO:0000256" key="9">
    <source>
        <dbReference type="SAM" id="Phobius"/>
    </source>
</evidence>
<evidence type="ECO:0000256" key="5">
    <source>
        <dbReference type="ARBA" id="ARBA00022741"/>
    </source>
</evidence>
<dbReference type="Gene3D" id="3.30.565.10">
    <property type="entry name" value="Histidine kinase-like ATPase, C-terminal domain"/>
    <property type="match status" value="1"/>
</dbReference>
<dbReference type="EMBL" id="JADPUN010000130">
    <property type="protein sequence ID" value="MBF9129711.1"/>
    <property type="molecule type" value="Genomic_DNA"/>
</dbReference>
<dbReference type="InterPro" id="IPR050482">
    <property type="entry name" value="Sensor_HK_TwoCompSys"/>
</dbReference>
<dbReference type="PANTHER" id="PTHR24421">
    <property type="entry name" value="NITRATE/NITRITE SENSOR PROTEIN NARX-RELATED"/>
    <property type="match status" value="1"/>
</dbReference>
<evidence type="ECO:0000259" key="11">
    <source>
        <dbReference type="Pfam" id="PF07730"/>
    </source>
</evidence>
<feature type="transmembrane region" description="Helical" evidence="9">
    <location>
        <begin position="112"/>
        <end position="135"/>
    </location>
</feature>
<dbReference type="RefSeq" id="WP_196201334.1">
    <property type="nucleotide sequence ID" value="NZ_JADPUN010000130.1"/>
</dbReference>
<dbReference type="InterPro" id="IPR025828">
    <property type="entry name" value="Put_sensor_dom"/>
</dbReference>
<evidence type="ECO:0000256" key="1">
    <source>
        <dbReference type="ARBA" id="ARBA00000085"/>
    </source>
</evidence>
<proteinExistence type="predicted"/>
<keyword evidence="6" id="KW-0418">Kinase</keyword>
<evidence type="ECO:0000313" key="13">
    <source>
        <dbReference type="EMBL" id="MBF9129711.1"/>
    </source>
</evidence>
<keyword evidence="7" id="KW-0067">ATP-binding</keyword>
<dbReference type="Pfam" id="PF02518">
    <property type="entry name" value="HATPase_c"/>
    <property type="match status" value="1"/>
</dbReference>
<feature type="domain" description="Putative sensor" evidence="12">
    <location>
        <begin position="12"/>
        <end position="201"/>
    </location>
</feature>
<keyword evidence="4" id="KW-0808">Transferase</keyword>
<comment type="caution">
    <text evidence="13">The sequence shown here is derived from an EMBL/GenBank/DDBJ whole genome shotgun (WGS) entry which is preliminary data.</text>
</comment>
<evidence type="ECO:0000256" key="4">
    <source>
        <dbReference type="ARBA" id="ARBA00022679"/>
    </source>
</evidence>
<evidence type="ECO:0000259" key="12">
    <source>
        <dbReference type="Pfam" id="PF13796"/>
    </source>
</evidence>
<protein>
    <recommendedName>
        <fullName evidence="2">histidine kinase</fullName>
        <ecNumber evidence="2">2.7.13.3</ecNumber>
    </recommendedName>
</protein>
<evidence type="ECO:0000259" key="10">
    <source>
        <dbReference type="Pfam" id="PF02518"/>
    </source>
</evidence>
<evidence type="ECO:0000256" key="7">
    <source>
        <dbReference type="ARBA" id="ARBA00022840"/>
    </source>
</evidence>
<evidence type="ECO:0000256" key="6">
    <source>
        <dbReference type="ARBA" id="ARBA00022777"/>
    </source>
</evidence>
<name>A0ABS0GU52_9ACTN</name>
<evidence type="ECO:0000256" key="3">
    <source>
        <dbReference type="ARBA" id="ARBA00022553"/>
    </source>
</evidence>
<feature type="transmembrane region" description="Helical" evidence="9">
    <location>
        <begin position="39"/>
        <end position="57"/>
    </location>
</feature>
<keyword evidence="5" id="KW-0547">Nucleotide-binding</keyword>
<feature type="transmembrane region" description="Helical" evidence="9">
    <location>
        <begin position="168"/>
        <end position="192"/>
    </location>
</feature>